<dbReference type="GO" id="GO:0016020">
    <property type="term" value="C:membrane"/>
    <property type="evidence" value="ECO:0007669"/>
    <property type="project" value="InterPro"/>
</dbReference>
<evidence type="ECO:0000259" key="1">
    <source>
        <dbReference type="SMART" id="SM00900"/>
    </source>
</evidence>
<sequence length="161" mass="17749">MAITFLGSFVSAAEKVYEKPSTFMTRHFGAIPQTQVITLSGTQSKQLKSILGHKYATKKIRYWQANGKAAWILEEKGKSEPITTGIIVKDGKISELKVLVYRESHGWEVTRPFFTKQFVGSSLDGKVLNKKVDGIVGATLSVRALKKLAAVALYLSQETGK</sequence>
<dbReference type="EMBL" id="MQWA01000001">
    <property type="protein sequence ID" value="PQJ30398.1"/>
    <property type="molecule type" value="Genomic_DNA"/>
</dbReference>
<evidence type="ECO:0000313" key="3">
    <source>
        <dbReference type="Proteomes" id="UP000239907"/>
    </source>
</evidence>
<reference evidence="2 3" key="1">
    <citation type="submission" date="2016-12" db="EMBL/GenBank/DDBJ databases">
        <title>Study of bacterial adaptation to deep sea.</title>
        <authorList>
            <person name="Song J."/>
            <person name="Yoshizawa S."/>
            <person name="Kogure K."/>
        </authorList>
    </citation>
    <scope>NUCLEOTIDE SEQUENCE [LARGE SCALE GENOMIC DNA]</scope>
    <source>
        <strain evidence="2 3">SAORIC-165</strain>
    </source>
</reference>
<dbReference type="Pfam" id="PF04205">
    <property type="entry name" value="FMN_bind"/>
    <property type="match status" value="1"/>
</dbReference>
<dbReference type="GO" id="GO:0010181">
    <property type="term" value="F:FMN binding"/>
    <property type="evidence" value="ECO:0007669"/>
    <property type="project" value="InterPro"/>
</dbReference>
<evidence type="ECO:0000313" key="2">
    <source>
        <dbReference type="EMBL" id="PQJ30398.1"/>
    </source>
</evidence>
<keyword evidence="3" id="KW-1185">Reference proteome</keyword>
<dbReference type="Proteomes" id="UP000239907">
    <property type="component" value="Unassembled WGS sequence"/>
</dbReference>
<gene>
    <name evidence="2" type="ORF">BSZ32_16230</name>
</gene>
<comment type="caution">
    <text evidence="2">The sequence shown here is derived from an EMBL/GenBank/DDBJ whole genome shotgun (WGS) entry which is preliminary data.</text>
</comment>
<protein>
    <recommendedName>
        <fullName evidence="1">FMN-binding domain-containing protein</fullName>
    </recommendedName>
</protein>
<dbReference type="AlphaFoldDB" id="A0A2S7U5X3"/>
<name>A0A2S7U5X3_9BACT</name>
<organism evidence="2 3">
    <name type="scientific">Rubritalea profundi</name>
    <dbReference type="NCBI Taxonomy" id="1658618"/>
    <lineage>
        <taxon>Bacteria</taxon>
        <taxon>Pseudomonadati</taxon>
        <taxon>Verrucomicrobiota</taxon>
        <taxon>Verrucomicrobiia</taxon>
        <taxon>Verrucomicrobiales</taxon>
        <taxon>Rubritaleaceae</taxon>
        <taxon>Rubritalea</taxon>
    </lineage>
</organism>
<proteinExistence type="predicted"/>
<feature type="domain" description="FMN-binding" evidence="1">
    <location>
        <begin position="77"/>
        <end position="156"/>
    </location>
</feature>
<dbReference type="SMART" id="SM00900">
    <property type="entry name" value="FMN_bind"/>
    <property type="match status" value="1"/>
</dbReference>
<accession>A0A2S7U5X3</accession>
<dbReference type="InterPro" id="IPR007329">
    <property type="entry name" value="FMN-bd"/>
</dbReference>